<feature type="compositionally biased region" description="Basic and acidic residues" evidence="1">
    <location>
        <begin position="19"/>
        <end position="33"/>
    </location>
</feature>
<evidence type="ECO:0000256" key="1">
    <source>
        <dbReference type="SAM" id="MobiDB-lite"/>
    </source>
</evidence>
<dbReference type="Gramene" id="PRQ33854">
    <property type="protein sequence ID" value="PRQ33854"/>
    <property type="gene ID" value="RchiOBHm_Chr5g0062241"/>
</dbReference>
<comment type="caution">
    <text evidence="2">The sequence shown here is derived from an EMBL/GenBank/DDBJ whole genome shotgun (WGS) entry which is preliminary data.</text>
</comment>
<proteinExistence type="predicted"/>
<gene>
    <name evidence="2" type="ORF">RchiOBHm_Chr5g0062241</name>
</gene>
<accession>A0A2P6QI61</accession>
<protein>
    <submittedName>
        <fullName evidence="2">Uncharacterized protein</fullName>
    </submittedName>
</protein>
<dbReference type="AlphaFoldDB" id="A0A2P6QI61"/>
<evidence type="ECO:0000313" key="2">
    <source>
        <dbReference type="EMBL" id="PRQ33854.1"/>
    </source>
</evidence>
<dbReference type="Proteomes" id="UP000238479">
    <property type="component" value="Chromosome 5"/>
</dbReference>
<organism evidence="2 3">
    <name type="scientific">Rosa chinensis</name>
    <name type="common">China rose</name>
    <dbReference type="NCBI Taxonomy" id="74649"/>
    <lineage>
        <taxon>Eukaryota</taxon>
        <taxon>Viridiplantae</taxon>
        <taxon>Streptophyta</taxon>
        <taxon>Embryophyta</taxon>
        <taxon>Tracheophyta</taxon>
        <taxon>Spermatophyta</taxon>
        <taxon>Magnoliopsida</taxon>
        <taxon>eudicotyledons</taxon>
        <taxon>Gunneridae</taxon>
        <taxon>Pentapetalae</taxon>
        <taxon>rosids</taxon>
        <taxon>fabids</taxon>
        <taxon>Rosales</taxon>
        <taxon>Rosaceae</taxon>
        <taxon>Rosoideae</taxon>
        <taxon>Rosoideae incertae sedis</taxon>
        <taxon>Rosa</taxon>
    </lineage>
</organism>
<keyword evidence="3" id="KW-1185">Reference proteome</keyword>
<sequence length="66" mass="7145">MDFGFCCCQVWVSGGKKKKQEEERGVNRPDHPGGRSGCLSGRPNPIHLKLPICHNSLRSAAAQPSA</sequence>
<feature type="region of interest" description="Disordered" evidence="1">
    <location>
        <begin position="15"/>
        <end position="42"/>
    </location>
</feature>
<evidence type="ECO:0000313" key="3">
    <source>
        <dbReference type="Proteomes" id="UP000238479"/>
    </source>
</evidence>
<dbReference type="EMBL" id="PDCK01000043">
    <property type="protein sequence ID" value="PRQ33854.1"/>
    <property type="molecule type" value="Genomic_DNA"/>
</dbReference>
<name>A0A2P6QI61_ROSCH</name>
<reference evidence="2 3" key="1">
    <citation type="journal article" date="2018" name="Nat. Genet.">
        <title>The Rosa genome provides new insights in the design of modern roses.</title>
        <authorList>
            <person name="Bendahmane M."/>
        </authorList>
    </citation>
    <scope>NUCLEOTIDE SEQUENCE [LARGE SCALE GENOMIC DNA]</scope>
    <source>
        <strain evidence="3">cv. Old Blush</strain>
    </source>
</reference>